<dbReference type="Proteomes" id="UP000828390">
    <property type="component" value="Unassembled WGS sequence"/>
</dbReference>
<comment type="caution">
    <text evidence="1">The sequence shown here is derived from an EMBL/GenBank/DDBJ whole genome shotgun (WGS) entry which is preliminary data.</text>
</comment>
<proteinExistence type="predicted"/>
<name>A0A9D3YPP0_DREPO</name>
<sequence length="60" mass="6670">MFSVCDLLPLILQQKNSGLKVKAASLYLWLQKSVEFYISLVTTPPQASEPATPKSPGRFM</sequence>
<evidence type="ECO:0000313" key="1">
    <source>
        <dbReference type="EMBL" id="KAH3702908.1"/>
    </source>
</evidence>
<dbReference type="EMBL" id="JAIWYP010000015">
    <property type="protein sequence ID" value="KAH3702908.1"/>
    <property type="molecule type" value="Genomic_DNA"/>
</dbReference>
<reference evidence="1" key="2">
    <citation type="submission" date="2020-11" db="EMBL/GenBank/DDBJ databases">
        <authorList>
            <person name="McCartney M.A."/>
            <person name="Auch B."/>
            <person name="Kono T."/>
            <person name="Mallez S."/>
            <person name="Becker A."/>
            <person name="Gohl D.M."/>
            <person name="Silverstein K.A.T."/>
            <person name="Koren S."/>
            <person name="Bechman K.B."/>
            <person name="Herman A."/>
            <person name="Abrahante J.E."/>
            <person name="Garbe J."/>
        </authorList>
    </citation>
    <scope>NUCLEOTIDE SEQUENCE</scope>
    <source>
        <strain evidence="1">Duluth1</strain>
        <tissue evidence="1">Whole animal</tissue>
    </source>
</reference>
<organism evidence="1 2">
    <name type="scientific">Dreissena polymorpha</name>
    <name type="common">Zebra mussel</name>
    <name type="synonym">Mytilus polymorpha</name>
    <dbReference type="NCBI Taxonomy" id="45954"/>
    <lineage>
        <taxon>Eukaryota</taxon>
        <taxon>Metazoa</taxon>
        <taxon>Spiralia</taxon>
        <taxon>Lophotrochozoa</taxon>
        <taxon>Mollusca</taxon>
        <taxon>Bivalvia</taxon>
        <taxon>Autobranchia</taxon>
        <taxon>Heteroconchia</taxon>
        <taxon>Euheterodonta</taxon>
        <taxon>Imparidentia</taxon>
        <taxon>Neoheterodontei</taxon>
        <taxon>Myida</taxon>
        <taxon>Dreissenoidea</taxon>
        <taxon>Dreissenidae</taxon>
        <taxon>Dreissena</taxon>
    </lineage>
</organism>
<reference evidence="1" key="1">
    <citation type="journal article" date="2019" name="bioRxiv">
        <title>The Genome of the Zebra Mussel, Dreissena polymorpha: A Resource for Invasive Species Research.</title>
        <authorList>
            <person name="McCartney M.A."/>
            <person name="Auch B."/>
            <person name="Kono T."/>
            <person name="Mallez S."/>
            <person name="Zhang Y."/>
            <person name="Obille A."/>
            <person name="Becker A."/>
            <person name="Abrahante J.E."/>
            <person name="Garbe J."/>
            <person name="Badalamenti J.P."/>
            <person name="Herman A."/>
            <person name="Mangelson H."/>
            <person name="Liachko I."/>
            <person name="Sullivan S."/>
            <person name="Sone E.D."/>
            <person name="Koren S."/>
            <person name="Silverstein K.A.T."/>
            <person name="Beckman K.B."/>
            <person name="Gohl D.M."/>
        </authorList>
    </citation>
    <scope>NUCLEOTIDE SEQUENCE</scope>
    <source>
        <strain evidence="1">Duluth1</strain>
        <tissue evidence="1">Whole animal</tissue>
    </source>
</reference>
<gene>
    <name evidence="1" type="ORF">DPMN_077935</name>
</gene>
<dbReference type="AlphaFoldDB" id="A0A9D3YPP0"/>
<accession>A0A9D3YPP0</accession>
<evidence type="ECO:0000313" key="2">
    <source>
        <dbReference type="Proteomes" id="UP000828390"/>
    </source>
</evidence>
<protein>
    <submittedName>
        <fullName evidence="1">Uncharacterized protein</fullName>
    </submittedName>
</protein>
<keyword evidence="2" id="KW-1185">Reference proteome</keyword>